<keyword evidence="1" id="KW-0472">Membrane</keyword>
<accession>A0AA86NK69</accession>
<evidence type="ECO:0000313" key="2">
    <source>
        <dbReference type="EMBL" id="CAI9920476.1"/>
    </source>
</evidence>
<sequence>MCKSCVCIQSIRADPYWAKMCKIMKLQYIILAGVCLPLILIGSFSYLVPGFLYCKNYTYLDSDLSPSLIEKINIVEGITTTITNAQTQQFQQFKTAFNLTGTDLSIYPASRKFPCSNAYLHLSLYPQQALSVTADEVSPVKIDFNQINMSLFELHVSHFSGEVNITQSSITKAVIVSEAKVNVTYTSSKDFQLNDSVQIRLMNSTLPNMSVFTAGNFIYTQLINEPIVNISVQINSPNVRGFTQKLCIPAASFSGKCAQIQNKYWSGDVGVNYYVNGVKTEAIMKDKQIRGKHLKEFAVGEIMRVCSDYTPDTFAIPAITMLNRAEATLVLYEGDLPTECE</sequence>
<dbReference type="EMBL" id="CATOUU010000200">
    <property type="protein sequence ID" value="CAI9920476.1"/>
    <property type="molecule type" value="Genomic_DNA"/>
</dbReference>
<protein>
    <submittedName>
        <fullName evidence="2">Uncharacterized protein</fullName>
    </submittedName>
</protein>
<gene>
    <name evidence="3" type="ORF">HINF_LOCUS49649</name>
    <name evidence="2" type="ORF">HINF_LOCUS8121</name>
</gene>
<evidence type="ECO:0000313" key="3">
    <source>
        <dbReference type="EMBL" id="CAL6061317.1"/>
    </source>
</evidence>
<comment type="caution">
    <text evidence="2">The sequence shown here is derived from an EMBL/GenBank/DDBJ whole genome shotgun (WGS) entry which is preliminary data.</text>
</comment>
<keyword evidence="1" id="KW-1133">Transmembrane helix</keyword>
<organism evidence="2">
    <name type="scientific">Hexamita inflata</name>
    <dbReference type="NCBI Taxonomy" id="28002"/>
    <lineage>
        <taxon>Eukaryota</taxon>
        <taxon>Metamonada</taxon>
        <taxon>Diplomonadida</taxon>
        <taxon>Hexamitidae</taxon>
        <taxon>Hexamitinae</taxon>
        <taxon>Hexamita</taxon>
    </lineage>
</organism>
<reference evidence="2" key="1">
    <citation type="submission" date="2023-06" db="EMBL/GenBank/DDBJ databases">
        <authorList>
            <person name="Kurt Z."/>
        </authorList>
    </citation>
    <scope>NUCLEOTIDE SEQUENCE</scope>
</reference>
<keyword evidence="4" id="KW-1185">Reference proteome</keyword>
<reference evidence="3 4" key="2">
    <citation type="submission" date="2024-07" db="EMBL/GenBank/DDBJ databases">
        <authorList>
            <person name="Akdeniz Z."/>
        </authorList>
    </citation>
    <scope>NUCLEOTIDE SEQUENCE [LARGE SCALE GENOMIC DNA]</scope>
</reference>
<name>A0AA86NK69_9EUKA</name>
<proteinExistence type="predicted"/>
<dbReference type="EMBL" id="CAXDID020000234">
    <property type="protein sequence ID" value="CAL6061317.1"/>
    <property type="molecule type" value="Genomic_DNA"/>
</dbReference>
<feature type="transmembrane region" description="Helical" evidence="1">
    <location>
        <begin position="28"/>
        <end position="48"/>
    </location>
</feature>
<evidence type="ECO:0000313" key="4">
    <source>
        <dbReference type="Proteomes" id="UP001642409"/>
    </source>
</evidence>
<evidence type="ECO:0000256" key="1">
    <source>
        <dbReference type="SAM" id="Phobius"/>
    </source>
</evidence>
<dbReference type="Proteomes" id="UP001642409">
    <property type="component" value="Unassembled WGS sequence"/>
</dbReference>
<keyword evidence="1" id="KW-0812">Transmembrane</keyword>
<dbReference type="AlphaFoldDB" id="A0AA86NK69"/>